<dbReference type="InterPro" id="IPR008861">
    <property type="entry name" value="GpX-like"/>
</dbReference>
<dbReference type="Pfam" id="PF05489">
    <property type="entry name" value="Phage_tail_X"/>
    <property type="match status" value="1"/>
</dbReference>
<organism evidence="1 2">
    <name type="scientific">Shinella yambaruensis</name>
    <dbReference type="NCBI Taxonomy" id="415996"/>
    <lineage>
        <taxon>Bacteria</taxon>
        <taxon>Pseudomonadati</taxon>
        <taxon>Pseudomonadota</taxon>
        <taxon>Alphaproteobacteria</taxon>
        <taxon>Hyphomicrobiales</taxon>
        <taxon>Rhizobiaceae</taxon>
        <taxon>Shinella</taxon>
    </lineage>
</organism>
<gene>
    <name evidence="1" type="ORF">GCM10007923_24940</name>
</gene>
<comment type="caution">
    <text evidence="1">The sequence shown here is derived from an EMBL/GenBank/DDBJ whole genome shotgun (WGS) entry which is preliminary data.</text>
</comment>
<reference evidence="2" key="1">
    <citation type="journal article" date="2019" name="Int. J. Syst. Evol. Microbiol.">
        <title>The Global Catalogue of Microorganisms (GCM) 10K type strain sequencing project: providing services to taxonomists for standard genome sequencing and annotation.</title>
        <authorList>
            <consortium name="The Broad Institute Genomics Platform"/>
            <consortium name="The Broad Institute Genome Sequencing Center for Infectious Disease"/>
            <person name="Wu L."/>
            <person name="Ma J."/>
        </authorList>
    </citation>
    <scope>NUCLEOTIDE SEQUENCE [LARGE SCALE GENOMIC DNA]</scope>
    <source>
        <strain evidence="2">NBRC 102122</strain>
    </source>
</reference>
<evidence type="ECO:0000313" key="1">
    <source>
        <dbReference type="EMBL" id="GLR51286.1"/>
    </source>
</evidence>
<protein>
    <recommendedName>
        <fullName evidence="3">Phage tail protein</fullName>
    </recommendedName>
</protein>
<sequence length="74" mass="7909">MITPFIVPDGGMRIDIIAKRLLQTERFGATEAVLAANPGLATIMVFGLVPEGVAVYPPADWTPTSTASLILPWE</sequence>
<evidence type="ECO:0000313" key="2">
    <source>
        <dbReference type="Proteomes" id="UP001156702"/>
    </source>
</evidence>
<accession>A0ABQ5ZI49</accession>
<dbReference type="EMBL" id="BSOP01000018">
    <property type="protein sequence ID" value="GLR51286.1"/>
    <property type="molecule type" value="Genomic_DNA"/>
</dbReference>
<name>A0ABQ5ZI49_9HYPH</name>
<keyword evidence="2" id="KW-1185">Reference proteome</keyword>
<proteinExistence type="predicted"/>
<dbReference type="Proteomes" id="UP001156702">
    <property type="component" value="Unassembled WGS sequence"/>
</dbReference>
<dbReference type="RefSeq" id="WP_244768370.1">
    <property type="nucleotide sequence ID" value="NZ_BSOP01000018.1"/>
</dbReference>
<evidence type="ECO:0008006" key="3">
    <source>
        <dbReference type="Google" id="ProtNLM"/>
    </source>
</evidence>